<dbReference type="EMBL" id="CZDF01000174">
    <property type="protein sequence ID" value="CUR35407.1"/>
    <property type="molecule type" value="Genomic_DNA"/>
</dbReference>
<dbReference type="OrthoDB" id="488877at2"/>
<name>A0A1J1LSM6_9CYAN</name>
<gene>
    <name evidence="1" type="ORF">PL9214670033</name>
</gene>
<organism evidence="1 2">
    <name type="scientific">Planktothrix tepida PCC 9214</name>
    <dbReference type="NCBI Taxonomy" id="671072"/>
    <lineage>
        <taxon>Bacteria</taxon>
        <taxon>Bacillati</taxon>
        <taxon>Cyanobacteriota</taxon>
        <taxon>Cyanophyceae</taxon>
        <taxon>Oscillatoriophycideae</taxon>
        <taxon>Oscillatoriales</taxon>
        <taxon>Microcoleaceae</taxon>
        <taxon>Planktothrix</taxon>
    </lineage>
</organism>
<protein>
    <submittedName>
        <fullName evidence="1">Uncharacterized protein</fullName>
    </submittedName>
</protein>
<keyword evidence="2" id="KW-1185">Reference proteome</keyword>
<dbReference type="AlphaFoldDB" id="A0A1J1LSM6"/>
<evidence type="ECO:0000313" key="1">
    <source>
        <dbReference type="EMBL" id="CUR35407.1"/>
    </source>
</evidence>
<evidence type="ECO:0000313" key="2">
    <source>
        <dbReference type="Proteomes" id="UP000184315"/>
    </source>
</evidence>
<proteinExistence type="predicted"/>
<accession>A0A1J1LSM6</accession>
<dbReference type="Proteomes" id="UP000184315">
    <property type="component" value="Unassembled WGS sequence"/>
</dbReference>
<reference evidence="2" key="1">
    <citation type="submission" date="2015-10" db="EMBL/GenBank/DDBJ databases">
        <authorList>
            <person name="Regsiter A."/>
            <person name="william w."/>
        </authorList>
    </citation>
    <scope>NUCLEOTIDE SEQUENCE [LARGE SCALE GENOMIC DNA]</scope>
</reference>
<sequence length="79" mass="9011">MTSTIALQNIAVSLPVFTELEQKERFLFVLGALTVRVISLRKAAEVMNLDEAGLLQILDLLGIEFSYLEDEDIQREKDW</sequence>